<dbReference type="SUPFAM" id="SSF50129">
    <property type="entry name" value="GroES-like"/>
    <property type="match status" value="1"/>
</dbReference>
<keyword evidence="4" id="KW-1185">Reference proteome</keyword>
<dbReference type="SMART" id="SM00829">
    <property type="entry name" value="PKS_ER"/>
    <property type="match status" value="1"/>
</dbReference>
<dbReference type="Pfam" id="PF08240">
    <property type="entry name" value="ADH_N"/>
    <property type="match status" value="1"/>
</dbReference>
<gene>
    <name evidence="3" type="primary">qorA</name>
    <name evidence="3" type="ORF">Poly41_36540</name>
</gene>
<proteinExistence type="predicted"/>
<reference evidence="3 4" key="1">
    <citation type="submission" date="2019-02" db="EMBL/GenBank/DDBJ databases">
        <title>Deep-cultivation of Planctomycetes and their phenomic and genomic characterization uncovers novel biology.</title>
        <authorList>
            <person name="Wiegand S."/>
            <person name="Jogler M."/>
            <person name="Boedeker C."/>
            <person name="Pinto D."/>
            <person name="Vollmers J."/>
            <person name="Rivas-Marin E."/>
            <person name="Kohn T."/>
            <person name="Peeters S.H."/>
            <person name="Heuer A."/>
            <person name="Rast P."/>
            <person name="Oberbeckmann S."/>
            <person name="Bunk B."/>
            <person name="Jeske O."/>
            <person name="Meyerdierks A."/>
            <person name="Storesund J.E."/>
            <person name="Kallscheuer N."/>
            <person name="Luecker S."/>
            <person name="Lage O.M."/>
            <person name="Pohl T."/>
            <person name="Merkel B.J."/>
            <person name="Hornburger P."/>
            <person name="Mueller R.-W."/>
            <person name="Bruemmer F."/>
            <person name="Labrenz M."/>
            <person name="Spormann A.M."/>
            <person name="Op Den Camp H."/>
            <person name="Overmann J."/>
            <person name="Amann R."/>
            <person name="Jetten M.S.M."/>
            <person name="Mascher T."/>
            <person name="Medema M.H."/>
            <person name="Devos D.P."/>
            <person name="Kaster A.-K."/>
            <person name="Ovreas L."/>
            <person name="Rohde M."/>
            <person name="Galperin M.Y."/>
            <person name="Jogler C."/>
        </authorList>
    </citation>
    <scope>NUCLEOTIDE SEQUENCE [LARGE SCALE GENOMIC DNA]</scope>
    <source>
        <strain evidence="3 4">Poly41</strain>
    </source>
</reference>
<dbReference type="Gene3D" id="3.90.180.10">
    <property type="entry name" value="Medium-chain alcohol dehydrogenases, catalytic domain"/>
    <property type="match status" value="1"/>
</dbReference>
<dbReference type="GO" id="GO:0003960">
    <property type="term" value="F:quinone reductase (NADPH) activity"/>
    <property type="evidence" value="ECO:0007669"/>
    <property type="project" value="UniProtKB-EC"/>
</dbReference>
<dbReference type="InterPro" id="IPR052733">
    <property type="entry name" value="Chloroplast_QOR"/>
</dbReference>
<accession>A0A5C6DF79</accession>
<protein>
    <submittedName>
        <fullName evidence="3">Quinone oxidoreductase 1</fullName>
        <ecNumber evidence="3">1.6.5.5</ecNumber>
    </submittedName>
</protein>
<dbReference type="Proteomes" id="UP000319143">
    <property type="component" value="Unassembled WGS sequence"/>
</dbReference>
<dbReference type="CDD" id="cd08267">
    <property type="entry name" value="MDR1"/>
    <property type="match status" value="1"/>
</dbReference>
<dbReference type="Gene3D" id="3.40.50.720">
    <property type="entry name" value="NAD(P)-binding Rossmann-like Domain"/>
    <property type="match status" value="1"/>
</dbReference>
<evidence type="ECO:0000259" key="2">
    <source>
        <dbReference type="SMART" id="SM00829"/>
    </source>
</evidence>
<feature type="domain" description="Enoyl reductase (ER)" evidence="2">
    <location>
        <begin position="40"/>
        <end position="339"/>
    </location>
</feature>
<dbReference type="InterPro" id="IPR011032">
    <property type="entry name" value="GroES-like_sf"/>
</dbReference>
<dbReference type="PANTHER" id="PTHR44013:SF1">
    <property type="entry name" value="ZINC-TYPE ALCOHOL DEHYDROGENASE-LIKE PROTEIN C16A3.02C"/>
    <property type="match status" value="1"/>
</dbReference>
<dbReference type="Pfam" id="PF13602">
    <property type="entry name" value="ADH_zinc_N_2"/>
    <property type="match status" value="1"/>
</dbReference>
<dbReference type="EC" id="1.6.5.5" evidence="3"/>
<keyword evidence="3" id="KW-0560">Oxidoreductase</keyword>
<dbReference type="InterPro" id="IPR020843">
    <property type="entry name" value="ER"/>
</dbReference>
<dbReference type="PANTHER" id="PTHR44013">
    <property type="entry name" value="ZINC-TYPE ALCOHOL DEHYDROGENASE-LIKE PROTEIN C16A3.02C"/>
    <property type="match status" value="1"/>
</dbReference>
<organism evidence="3 4">
    <name type="scientific">Novipirellula artificiosorum</name>
    <dbReference type="NCBI Taxonomy" id="2528016"/>
    <lineage>
        <taxon>Bacteria</taxon>
        <taxon>Pseudomonadati</taxon>
        <taxon>Planctomycetota</taxon>
        <taxon>Planctomycetia</taxon>
        <taxon>Pirellulales</taxon>
        <taxon>Pirellulaceae</taxon>
        <taxon>Novipirellula</taxon>
    </lineage>
</organism>
<evidence type="ECO:0000256" key="1">
    <source>
        <dbReference type="SAM" id="MobiDB-lite"/>
    </source>
</evidence>
<sequence length="347" mass="37013">MQPENPEVGANDTGIALPKPEEMPSCLPKTMRAVAYDRYGCADVLRLTETRTPLPKPGELILRVVAAGVNPIDYRLRRGDARYILPGGFPRIPGYDVAGTVLFAPSTCGVMPGDRVMAFLGDKYGGGYASYARCSANGVSKIPDSLSFEQAAAIPLAASTALQSLRDHGKIRSGTQVLINGASGGVGAFAVQIAKAYGAEVTAVSSAANESFVRSIGADHFIDYKQSTFTDSNQIWDLVFDVAGKSSYSKSRNVLSRGGRYVSTEPSVSGAIMSIATKLLSKKGTIMLARPCREDLRELVELIEAGKMSVTIDRLFPLQQAADAHRRIETGVDRGKIVIQVGQEPAP</sequence>
<evidence type="ECO:0000313" key="3">
    <source>
        <dbReference type="EMBL" id="TWU35903.1"/>
    </source>
</evidence>
<evidence type="ECO:0000313" key="4">
    <source>
        <dbReference type="Proteomes" id="UP000319143"/>
    </source>
</evidence>
<feature type="region of interest" description="Disordered" evidence="1">
    <location>
        <begin position="1"/>
        <end position="22"/>
    </location>
</feature>
<dbReference type="InterPro" id="IPR013154">
    <property type="entry name" value="ADH-like_N"/>
</dbReference>
<dbReference type="EMBL" id="SJPV01000006">
    <property type="protein sequence ID" value="TWU35903.1"/>
    <property type="molecule type" value="Genomic_DNA"/>
</dbReference>
<comment type="caution">
    <text evidence="3">The sequence shown here is derived from an EMBL/GenBank/DDBJ whole genome shotgun (WGS) entry which is preliminary data.</text>
</comment>
<dbReference type="AlphaFoldDB" id="A0A5C6DF79"/>
<dbReference type="SUPFAM" id="SSF51735">
    <property type="entry name" value="NAD(P)-binding Rossmann-fold domains"/>
    <property type="match status" value="1"/>
</dbReference>
<name>A0A5C6DF79_9BACT</name>
<dbReference type="InterPro" id="IPR036291">
    <property type="entry name" value="NAD(P)-bd_dom_sf"/>
</dbReference>
<dbReference type="RefSeq" id="WP_231615729.1">
    <property type="nucleotide sequence ID" value="NZ_SJPV01000006.1"/>
</dbReference>